<name>A0A2A9MNW4_BESBE</name>
<feature type="compositionally biased region" description="Basic and acidic residues" evidence="2">
    <location>
        <begin position="1619"/>
        <end position="1637"/>
    </location>
</feature>
<dbReference type="Proteomes" id="UP000224006">
    <property type="component" value="Chromosome II"/>
</dbReference>
<dbReference type="STRING" id="94643.A0A2A9MNW4"/>
<feature type="region of interest" description="Disordered" evidence="2">
    <location>
        <begin position="375"/>
        <end position="408"/>
    </location>
</feature>
<protein>
    <submittedName>
        <fullName evidence="3">Uncharacterized protein</fullName>
    </submittedName>
</protein>
<feature type="compositionally biased region" description="Low complexity" evidence="2">
    <location>
        <begin position="476"/>
        <end position="501"/>
    </location>
</feature>
<keyword evidence="1" id="KW-0175">Coiled coil</keyword>
<feature type="region of interest" description="Disordered" evidence="2">
    <location>
        <begin position="1125"/>
        <end position="1173"/>
    </location>
</feature>
<feature type="region of interest" description="Disordered" evidence="2">
    <location>
        <begin position="470"/>
        <end position="676"/>
    </location>
</feature>
<feature type="region of interest" description="Disordered" evidence="2">
    <location>
        <begin position="1602"/>
        <end position="1848"/>
    </location>
</feature>
<feature type="compositionally biased region" description="Basic and acidic residues" evidence="2">
    <location>
        <begin position="1260"/>
        <end position="1277"/>
    </location>
</feature>
<evidence type="ECO:0000256" key="1">
    <source>
        <dbReference type="SAM" id="Coils"/>
    </source>
</evidence>
<feature type="compositionally biased region" description="Polar residues" evidence="2">
    <location>
        <begin position="1791"/>
        <end position="1800"/>
    </location>
</feature>
<feature type="region of interest" description="Disordered" evidence="2">
    <location>
        <begin position="1552"/>
        <end position="1575"/>
    </location>
</feature>
<feature type="compositionally biased region" description="Basic and acidic residues" evidence="2">
    <location>
        <begin position="2275"/>
        <end position="2287"/>
    </location>
</feature>
<feature type="compositionally biased region" description="Low complexity" evidence="2">
    <location>
        <begin position="803"/>
        <end position="828"/>
    </location>
</feature>
<accession>A0A2A9MNW4</accession>
<evidence type="ECO:0000313" key="3">
    <source>
        <dbReference type="EMBL" id="PFH37440.1"/>
    </source>
</evidence>
<feature type="coiled-coil region" evidence="1">
    <location>
        <begin position="2017"/>
        <end position="2072"/>
    </location>
</feature>
<feature type="compositionally biased region" description="Basic and acidic residues" evidence="2">
    <location>
        <begin position="1811"/>
        <end position="1837"/>
    </location>
</feature>
<feature type="region of interest" description="Disordered" evidence="2">
    <location>
        <begin position="1950"/>
        <end position="1979"/>
    </location>
</feature>
<dbReference type="RefSeq" id="XP_029221449.1">
    <property type="nucleotide sequence ID" value="XM_029362484.1"/>
</dbReference>
<feature type="compositionally biased region" description="Basic and acidic residues" evidence="2">
    <location>
        <begin position="2131"/>
        <end position="2141"/>
    </location>
</feature>
<feature type="compositionally biased region" description="Basic and acidic residues" evidence="2">
    <location>
        <begin position="626"/>
        <end position="654"/>
    </location>
</feature>
<feature type="compositionally biased region" description="Acidic residues" evidence="2">
    <location>
        <begin position="608"/>
        <end position="618"/>
    </location>
</feature>
<feature type="compositionally biased region" description="Basic and acidic residues" evidence="2">
    <location>
        <begin position="576"/>
        <end position="586"/>
    </location>
</feature>
<feature type="compositionally biased region" description="Basic and acidic residues" evidence="2">
    <location>
        <begin position="225"/>
        <end position="238"/>
    </location>
</feature>
<comment type="caution">
    <text evidence="3">The sequence shown here is derived from an EMBL/GenBank/DDBJ whole genome shotgun (WGS) entry which is preliminary data.</text>
</comment>
<feature type="region of interest" description="Disordered" evidence="2">
    <location>
        <begin position="882"/>
        <end position="923"/>
    </location>
</feature>
<reference evidence="3 4" key="1">
    <citation type="submission" date="2017-09" db="EMBL/GenBank/DDBJ databases">
        <title>Genome sequencing of Besnoitia besnoiti strain Bb-Ger1.</title>
        <authorList>
            <person name="Schares G."/>
            <person name="Venepally P."/>
            <person name="Lorenzi H.A."/>
        </authorList>
    </citation>
    <scope>NUCLEOTIDE SEQUENCE [LARGE SCALE GENOMIC DNA]</scope>
    <source>
        <strain evidence="3 4">Bb-Ger1</strain>
    </source>
</reference>
<feature type="region of interest" description="Disordered" evidence="2">
    <location>
        <begin position="2188"/>
        <end position="2207"/>
    </location>
</feature>
<feature type="compositionally biased region" description="Basic and acidic residues" evidence="2">
    <location>
        <begin position="1718"/>
        <end position="1746"/>
    </location>
</feature>
<dbReference type="OrthoDB" id="333836at2759"/>
<evidence type="ECO:0000256" key="2">
    <source>
        <dbReference type="SAM" id="MobiDB-lite"/>
    </source>
</evidence>
<feature type="compositionally biased region" description="Low complexity" evidence="2">
    <location>
        <begin position="1776"/>
        <end position="1790"/>
    </location>
</feature>
<feature type="compositionally biased region" description="Basic and acidic residues" evidence="2">
    <location>
        <begin position="2148"/>
        <end position="2172"/>
    </location>
</feature>
<feature type="region of interest" description="Disordered" evidence="2">
    <location>
        <begin position="131"/>
        <end position="154"/>
    </location>
</feature>
<dbReference type="KEGG" id="bbes:BESB_038980"/>
<feature type="compositionally biased region" description="Low complexity" evidence="2">
    <location>
        <begin position="515"/>
        <end position="530"/>
    </location>
</feature>
<feature type="region of interest" description="Disordered" evidence="2">
    <location>
        <begin position="1250"/>
        <end position="1277"/>
    </location>
</feature>
<feature type="compositionally biased region" description="Basic and acidic residues" evidence="2">
    <location>
        <begin position="1553"/>
        <end position="1564"/>
    </location>
</feature>
<feature type="compositionally biased region" description="Basic and acidic residues" evidence="2">
    <location>
        <begin position="897"/>
        <end position="923"/>
    </location>
</feature>
<feature type="region of interest" description="Disordered" evidence="2">
    <location>
        <begin position="211"/>
        <end position="355"/>
    </location>
</feature>
<feature type="compositionally biased region" description="Basic and acidic residues" evidence="2">
    <location>
        <begin position="289"/>
        <end position="298"/>
    </location>
</feature>
<organism evidence="3 4">
    <name type="scientific">Besnoitia besnoiti</name>
    <name type="common">Apicomplexan protozoan</name>
    <dbReference type="NCBI Taxonomy" id="94643"/>
    <lineage>
        <taxon>Eukaryota</taxon>
        <taxon>Sar</taxon>
        <taxon>Alveolata</taxon>
        <taxon>Apicomplexa</taxon>
        <taxon>Conoidasida</taxon>
        <taxon>Coccidia</taxon>
        <taxon>Eucoccidiorida</taxon>
        <taxon>Eimeriorina</taxon>
        <taxon>Sarcocystidae</taxon>
        <taxon>Besnoitia</taxon>
    </lineage>
</organism>
<gene>
    <name evidence="3" type="ORF">BESB_038980</name>
</gene>
<feature type="compositionally biased region" description="Low complexity" evidence="2">
    <location>
        <begin position="1638"/>
        <end position="1664"/>
    </location>
</feature>
<feature type="region of interest" description="Disordered" evidence="2">
    <location>
        <begin position="2252"/>
        <end position="2302"/>
    </location>
</feature>
<feature type="region of interest" description="Disordered" evidence="2">
    <location>
        <begin position="2129"/>
        <end position="2177"/>
    </location>
</feature>
<dbReference type="EMBL" id="NWUJ01000002">
    <property type="protein sequence ID" value="PFH37440.1"/>
    <property type="molecule type" value="Genomic_DNA"/>
</dbReference>
<proteinExistence type="predicted"/>
<feature type="region of interest" description="Disordered" evidence="2">
    <location>
        <begin position="25"/>
        <end position="70"/>
    </location>
</feature>
<evidence type="ECO:0000313" key="4">
    <source>
        <dbReference type="Proteomes" id="UP000224006"/>
    </source>
</evidence>
<feature type="region of interest" description="Disordered" evidence="2">
    <location>
        <begin position="803"/>
        <end position="837"/>
    </location>
</feature>
<feature type="compositionally biased region" description="Basic residues" evidence="2">
    <location>
        <begin position="375"/>
        <end position="386"/>
    </location>
</feature>
<keyword evidence="4" id="KW-1185">Reference proteome</keyword>
<dbReference type="GeneID" id="40308879"/>
<sequence>MGGDTDGVSPSGEGDFFSVLLQNHITGVSTPRSDRPARSRPAVQKPPPPSSCPLTAASLPASRVPSLPSASHFTAESGLRAARLVGSSFAASAERLQATNPLSLRVPRPASGSALAEWRLQYAPARAERGRFAERRPSLNPPSPLSTDWAPAEPEGDFAWSAAAARRGREHPDVGEHVYPVLRSRTSSLEVLEKHKQTLWDGGAAGAREALSGATRDLALPRTEASARNRERPQEGGERWLPQSGRRDEEGRAAPRLRRGAHELPCTAGEGRRRRARRGDDAREEDGDRDCAGRELRRSKSVVAHEAATESEASAEEREERAKRREVKRASLRRSESESAQRVSNADAKREKSKIKTGLRRVCHLSLLARAEHRHLARGAGSRRARSSPAVPHDEETEGTLVTLETEEEEELSTCATLQSCPSTLEAFSSRSLLGARRSASLHRLPSSVSLARGVSSKAHGRGVHARALERRRLTSDSSAGVSHARSSSSAAFFRSKVASSHGREAARAVSRGDSLSPAPLSPLSEATSLQTAGAADGAEETHPAGRKEPRRRTAGQGRLGEGRGKRLSRRSCASELKRTEKEHALRAARRRRAEERAWGGVRTATESETDDELDEDEPTKKGRNARRERERATPGQTQRKDVLQVRGDSESRRSPRNVTSLSHVCTPLESHPEGKERILSRQGLDAAASSPLLGLLAAQTSATNTWVGGEACVERGEREQQIVVSSCASLAPAPPGPVQCYASLPDVNGSSESGFAQLLDEVLRSSPQLLSSLLQSSSAHELLAKHALQLVKKQTAATSLGAPSISADSSAVPSSSSASLRTSAYTSPGRPSSSAPFYASQPVQACEVLAAVGRLALQPSAASPSLSCAPQLCLPQANAASDAAPAGRGGVGTTDQRQESKSNAREGRKTEEARASGIHTAKERQALRRTLLAKCQGDVQEMKERVLHLRVGVEQNLSDMKEWMVTAADEIAQVYVHHPHPGHASEDALAVAKLKEELERERSAFSLSQTQQQERLSLLQLQVYGLEEQLMLAETTRDKHEKALEQMRLLAKEEAETHRDKVRSLRAELEALKEEKDEREQEEEKRRCRQTDALEEAKGQLEQTMKERQKLELQLKRMTVEQEELRREQETLRSKLKESEEALRETREREEVERKKREALGEEKAKSDREEAKLVEDIQRLHAALGAKEGILTEMKKETELVKQELEQEKQLRALREQDKAEAETELAELRKREEEEKEKTQNLQQELTRLQRNVEQTHSQREQETRRQESEKERLRKQIEELEAERQAMQADATARLEEHLRAEEKLREEAQSLRVQQRRKTSVEEELLATKTELQHLKDELKDLLAEEVGKRDALAEENAKQQAELESKQGLVRSLLQQKSTLEIKLQETQRREMNLQRDVRKAEEEIQTLKQAAADAQLERDQQKLAIQRKDMEEERLKQHIKKLDLAANVHQEELLRRQQNLTEALERHQATLRAASKWKSLYTSQQSELQQLRGQLVTLHRSLLKRGEEEDSLLFLHLEDQLSVCPPQEGQEGGDAILDELEQLEATDGRGTKRREGDEQLAGDPQRGVRTAAARALALLLNAPVFQPTHSKRVSSLLLKDEDPAAEGLPDASSREREEREEVEAKGRGSEKSGSSRSPRPSAVGGLSLALLEAAGRGEAAEAADEATGSDLSSCSPVSFCKPSRSRGRAQAATAVTAREEAYAFHGGATQSRDEHGKREDGRDKMSEEGTPRFGPREVRIGLLEVCASSGIKRQSPPAEDRLSSRETAGSSSSLPGLPTGTTSRQTTASSDASDTVVRLVEVAGEGRGRDAFGRREESNENSREAERGGRPQDANAGDELRLQKTNELMQLRRQIEEVRKEEGTRTRELSQHVHTVYTLEEELAAAEENLSRATCTCEIAFHDILAQSGRYHVSAEILQKIEAAGKDVSLLPSLRQMLRAHLREKEKSQRGYAEATAAKPRRRGPLGRFDLRDKAERDLDREPLSDDEQQEMVLWMNHLVQETERACFILEGAHAARDAAARERQQLQQQVEVISSELREKRLRLRSLDDEAKRLSASLSKLREKERTCLLVIQGGKARSRSRPLLNVSRAAGGVATVLKQSAETVFSVHACTEAVGVNGLATGREREPRDEKSQYSAGRRTSDGQRRQGRGHRELKSISSRTEDDSFLGSAGQGEALLRQHTDASSSGSAGEHRGDEVRRIRSESLSALVDEEEKRHSLYKCAENEESVFSSSTSVFDRLEMEHQAAASADESGAHGGRRAGGCTSEDPRMHSKSDSSRSHIAQSGRDMQASSGGCSFWVPWSESKGALEGLRAGSVQAPGVKLASK</sequence>
<feature type="compositionally biased region" description="Low complexity" evidence="2">
    <location>
        <begin position="301"/>
        <end position="312"/>
    </location>
</feature>
<dbReference type="VEuPathDB" id="ToxoDB:BESB_038980"/>
<feature type="coiled-coil region" evidence="1">
    <location>
        <begin position="1848"/>
        <end position="1903"/>
    </location>
</feature>